<organism evidence="1 2">
    <name type="scientific">Haloferula chungangensis</name>
    <dbReference type="NCBI Taxonomy" id="1048331"/>
    <lineage>
        <taxon>Bacteria</taxon>
        <taxon>Pseudomonadati</taxon>
        <taxon>Verrucomicrobiota</taxon>
        <taxon>Verrucomicrobiia</taxon>
        <taxon>Verrucomicrobiales</taxon>
        <taxon>Verrucomicrobiaceae</taxon>
        <taxon>Haloferula</taxon>
    </lineage>
</organism>
<sequence>MIASVALSMALSPPLLIFMQKGILPYFGTRRVAEPERESDVQNDHPEIILAGFGRFGHPIVRLLRTVGRCPTVLEMDSDHLDFLRRMGATC</sequence>
<comment type="caution">
    <text evidence="1">The sequence shown here is derived from an EMBL/GenBank/DDBJ whole genome shotgun (WGS) entry which is preliminary data.</text>
</comment>
<dbReference type="RefSeq" id="WP_379711702.1">
    <property type="nucleotide sequence ID" value="NZ_JBHTBS010000004.1"/>
</dbReference>
<evidence type="ECO:0000313" key="1">
    <source>
        <dbReference type="EMBL" id="MFC7337436.1"/>
    </source>
</evidence>
<dbReference type="InterPro" id="IPR036291">
    <property type="entry name" value="NAD(P)-bd_dom_sf"/>
</dbReference>
<gene>
    <name evidence="1" type="ORF">ACFQY0_09640</name>
</gene>
<evidence type="ECO:0000313" key="2">
    <source>
        <dbReference type="Proteomes" id="UP001596472"/>
    </source>
</evidence>
<evidence type="ECO:0008006" key="3">
    <source>
        <dbReference type="Google" id="ProtNLM"/>
    </source>
</evidence>
<reference evidence="2" key="1">
    <citation type="journal article" date="2019" name="Int. J. Syst. Evol. Microbiol.">
        <title>The Global Catalogue of Microorganisms (GCM) 10K type strain sequencing project: providing services to taxonomists for standard genome sequencing and annotation.</title>
        <authorList>
            <consortium name="The Broad Institute Genomics Platform"/>
            <consortium name="The Broad Institute Genome Sequencing Center for Infectious Disease"/>
            <person name="Wu L."/>
            <person name="Ma J."/>
        </authorList>
    </citation>
    <scope>NUCLEOTIDE SEQUENCE [LARGE SCALE GENOMIC DNA]</scope>
    <source>
        <strain evidence="2">CGMCC 4.1467</strain>
    </source>
</reference>
<dbReference type="Proteomes" id="UP001596472">
    <property type="component" value="Unassembled WGS sequence"/>
</dbReference>
<protein>
    <recommendedName>
        <fullName evidence="3">RCK N-terminal domain-containing protein</fullName>
    </recommendedName>
</protein>
<accession>A0ABW2L7C6</accession>
<dbReference type="EMBL" id="JBHTBS010000004">
    <property type="protein sequence ID" value="MFC7337436.1"/>
    <property type="molecule type" value="Genomic_DNA"/>
</dbReference>
<keyword evidence="2" id="KW-1185">Reference proteome</keyword>
<proteinExistence type="predicted"/>
<name>A0ABW2L7C6_9BACT</name>
<dbReference type="SUPFAM" id="SSF51735">
    <property type="entry name" value="NAD(P)-binding Rossmann-fold domains"/>
    <property type="match status" value="1"/>
</dbReference>